<dbReference type="Gene3D" id="1.20.1260.10">
    <property type="match status" value="1"/>
</dbReference>
<dbReference type="InterPro" id="IPR009078">
    <property type="entry name" value="Ferritin-like_SF"/>
</dbReference>
<gene>
    <name evidence="5" type="primary">dps</name>
    <name evidence="5" type="synonym">pexB</name>
    <name evidence="5" type="ORF">OV287_06665</name>
</gene>
<dbReference type="InterPro" id="IPR008331">
    <property type="entry name" value="Ferritin_DPS_dom"/>
</dbReference>
<proteinExistence type="inferred from homology"/>
<dbReference type="PANTHER" id="PTHR42932:SF3">
    <property type="entry name" value="DNA PROTECTION DURING STARVATION PROTEIN"/>
    <property type="match status" value="1"/>
</dbReference>
<evidence type="ECO:0000256" key="1">
    <source>
        <dbReference type="ARBA" id="ARBA00009497"/>
    </source>
</evidence>
<evidence type="ECO:0000313" key="6">
    <source>
        <dbReference type="Proteomes" id="UP001207654"/>
    </source>
</evidence>
<feature type="region of interest" description="Disordered" evidence="3">
    <location>
        <begin position="164"/>
        <end position="183"/>
    </location>
</feature>
<dbReference type="EMBL" id="JAPNKA010000001">
    <property type="protein sequence ID" value="MCY1074163.1"/>
    <property type="molecule type" value="Genomic_DNA"/>
</dbReference>
<evidence type="ECO:0000313" key="5">
    <source>
        <dbReference type="EMBL" id="MCY1074163.1"/>
    </source>
</evidence>
<evidence type="ECO:0000256" key="2">
    <source>
        <dbReference type="RuleBase" id="RU003875"/>
    </source>
</evidence>
<keyword evidence="6" id="KW-1185">Reference proteome</keyword>
<evidence type="ECO:0000259" key="4">
    <source>
        <dbReference type="Pfam" id="PF00210"/>
    </source>
</evidence>
<dbReference type="PANTHER" id="PTHR42932">
    <property type="entry name" value="GENERAL STRESS PROTEIN 20U"/>
    <property type="match status" value="1"/>
</dbReference>
<dbReference type="SUPFAM" id="SSF47240">
    <property type="entry name" value="Ferritin-like"/>
    <property type="match status" value="1"/>
</dbReference>
<dbReference type="CDD" id="cd01043">
    <property type="entry name" value="DPS"/>
    <property type="match status" value="1"/>
</dbReference>
<feature type="domain" description="Ferritin/DPS" evidence="4">
    <location>
        <begin position="18"/>
        <end position="157"/>
    </location>
</feature>
<name>A0ABT3ZXP3_9BACT</name>
<sequence length="183" mass="20635">MKFPSHINLPREARAELIELLNTCLATSIDLHWQVKQAHWNIRGKDFISRHELFDEVAEHVRKQADQFAERAGALGGYARGTIRLAAENSELEEYDLSAMNGDDHVRVLVDRVSRYAATIRDGLQRIGDLNDPVTEDLLTQTLGQMEQDLWFLESHLYGSAATTRDEAAPPSIIEERSPSPNA</sequence>
<dbReference type="Proteomes" id="UP001207654">
    <property type="component" value="Unassembled WGS sequence"/>
</dbReference>
<dbReference type="NCBIfam" id="NF006975">
    <property type="entry name" value="PRK09448.1"/>
    <property type="match status" value="1"/>
</dbReference>
<evidence type="ECO:0000256" key="3">
    <source>
        <dbReference type="SAM" id="MobiDB-lite"/>
    </source>
</evidence>
<dbReference type="InterPro" id="IPR002177">
    <property type="entry name" value="DPS_DNA-bd"/>
</dbReference>
<dbReference type="Pfam" id="PF00210">
    <property type="entry name" value="Ferritin"/>
    <property type="match status" value="1"/>
</dbReference>
<dbReference type="RefSeq" id="WP_267542302.1">
    <property type="nucleotide sequence ID" value="NZ_JAPNKA010000001.1"/>
</dbReference>
<dbReference type="InterPro" id="IPR012347">
    <property type="entry name" value="Ferritin-like"/>
</dbReference>
<accession>A0ABT3ZXP3</accession>
<organism evidence="5 6">
    <name type="scientific">Archangium lansingense</name>
    <dbReference type="NCBI Taxonomy" id="2995310"/>
    <lineage>
        <taxon>Bacteria</taxon>
        <taxon>Pseudomonadati</taxon>
        <taxon>Myxococcota</taxon>
        <taxon>Myxococcia</taxon>
        <taxon>Myxococcales</taxon>
        <taxon>Cystobacterineae</taxon>
        <taxon>Archangiaceae</taxon>
        <taxon>Archangium</taxon>
    </lineage>
</organism>
<dbReference type="PRINTS" id="PR01346">
    <property type="entry name" value="HELNAPAPROT"/>
</dbReference>
<comment type="caution">
    <text evidence="5">The sequence shown here is derived from an EMBL/GenBank/DDBJ whole genome shotgun (WGS) entry which is preliminary data.</text>
</comment>
<dbReference type="PIRSF" id="PIRSF005900">
    <property type="entry name" value="Dps"/>
    <property type="match status" value="1"/>
</dbReference>
<reference evidence="5 6" key="1">
    <citation type="submission" date="2022-11" db="EMBL/GenBank/DDBJ databases">
        <title>Minimal conservation of predation-associated metabolite biosynthetic gene clusters underscores biosynthetic potential of Myxococcota including descriptions for ten novel species: Archangium lansinium sp. nov., Myxococcus landrumus sp. nov., Nannocystis bai.</title>
        <authorList>
            <person name="Ahearne A."/>
            <person name="Stevens C."/>
            <person name="Phillips K."/>
        </authorList>
    </citation>
    <scope>NUCLEOTIDE SEQUENCE [LARGE SCALE GENOMIC DNA]</scope>
    <source>
        <strain evidence="5 6">MIWBW</strain>
    </source>
</reference>
<comment type="similarity">
    <text evidence="1 2">Belongs to the Dps family.</text>
</comment>
<protein>
    <submittedName>
        <fullName evidence="5">DNA starvation/stationary phase protection protein Dps</fullName>
    </submittedName>
</protein>